<keyword evidence="2" id="KW-1185">Reference proteome</keyword>
<organism evidence="1 2">
    <name type="scientific">Cardiocondyla obscurior</name>
    <dbReference type="NCBI Taxonomy" id="286306"/>
    <lineage>
        <taxon>Eukaryota</taxon>
        <taxon>Metazoa</taxon>
        <taxon>Ecdysozoa</taxon>
        <taxon>Arthropoda</taxon>
        <taxon>Hexapoda</taxon>
        <taxon>Insecta</taxon>
        <taxon>Pterygota</taxon>
        <taxon>Neoptera</taxon>
        <taxon>Endopterygota</taxon>
        <taxon>Hymenoptera</taxon>
        <taxon>Apocrita</taxon>
        <taxon>Aculeata</taxon>
        <taxon>Formicoidea</taxon>
        <taxon>Formicidae</taxon>
        <taxon>Myrmicinae</taxon>
        <taxon>Cardiocondyla</taxon>
    </lineage>
</organism>
<sequence length="92" mass="10959">MYVNCTVPQFHLCEAFTRPKSLLPIVKIHQPLLAVRHRYIPSKRARERELSRSRIISVPMKFRDLRREISQDSSQFSRGISSFRYSGYRFSK</sequence>
<comment type="caution">
    <text evidence="1">The sequence shown here is derived from an EMBL/GenBank/DDBJ whole genome shotgun (WGS) entry which is preliminary data.</text>
</comment>
<name>A0AAW2GBP9_9HYME</name>
<accession>A0AAW2GBP9</accession>
<reference evidence="1 2" key="1">
    <citation type="submission" date="2023-03" db="EMBL/GenBank/DDBJ databases">
        <title>High recombination rates correlate with genetic variation in Cardiocondyla obscurior ants.</title>
        <authorList>
            <person name="Errbii M."/>
        </authorList>
    </citation>
    <scope>NUCLEOTIDE SEQUENCE [LARGE SCALE GENOMIC DNA]</scope>
    <source>
        <strain evidence="1">Alpha-2009</strain>
        <tissue evidence="1">Whole body</tissue>
    </source>
</reference>
<protein>
    <submittedName>
        <fullName evidence="1">Uncharacterized protein</fullName>
    </submittedName>
</protein>
<evidence type="ECO:0000313" key="1">
    <source>
        <dbReference type="EMBL" id="KAL0124757.1"/>
    </source>
</evidence>
<gene>
    <name evidence="1" type="ORF">PUN28_006544</name>
</gene>
<proteinExistence type="predicted"/>
<dbReference type="EMBL" id="JADYXP020000005">
    <property type="protein sequence ID" value="KAL0124757.1"/>
    <property type="molecule type" value="Genomic_DNA"/>
</dbReference>
<dbReference type="AlphaFoldDB" id="A0AAW2GBP9"/>
<dbReference type="Proteomes" id="UP001430953">
    <property type="component" value="Unassembled WGS sequence"/>
</dbReference>
<evidence type="ECO:0000313" key="2">
    <source>
        <dbReference type="Proteomes" id="UP001430953"/>
    </source>
</evidence>